<dbReference type="SUPFAM" id="SSF47781">
    <property type="entry name" value="RuvA domain 2-like"/>
    <property type="match status" value="1"/>
</dbReference>
<dbReference type="SUPFAM" id="SSF50249">
    <property type="entry name" value="Nucleic acid-binding proteins"/>
    <property type="match status" value="1"/>
</dbReference>
<protein>
    <recommendedName>
        <fullName evidence="1">DNA ligase (NAD(+))</fullName>
        <ecNumber evidence="1">6.5.1.2</ecNumber>
    </recommendedName>
</protein>
<evidence type="ECO:0000259" key="6">
    <source>
        <dbReference type="SMART" id="SM00532"/>
    </source>
</evidence>
<feature type="domain" description="NAD-dependent DNA ligase N-terminal" evidence="6">
    <location>
        <begin position="39"/>
        <end position="554"/>
    </location>
</feature>
<reference evidence="7" key="1">
    <citation type="journal article" date="2021" name="Proc. Natl. Acad. Sci. U.S.A.">
        <title>A Catalog of Tens of Thousands of Viruses from Human Metagenomes Reveals Hidden Associations with Chronic Diseases.</title>
        <authorList>
            <person name="Tisza M.J."/>
            <person name="Buck C.B."/>
        </authorList>
    </citation>
    <scope>NUCLEOTIDE SEQUENCE</scope>
    <source>
        <strain evidence="7">CtIty1</strain>
    </source>
</reference>
<dbReference type="InterPro" id="IPR010994">
    <property type="entry name" value="RuvA_2-like"/>
</dbReference>
<dbReference type="InterPro" id="IPR013839">
    <property type="entry name" value="DNAligase_adenylation"/>
</dbReference>
<dbReference type="InterPro" id="IPR013840">
    <property type="entry name" value="DNAligase_N"/>
</dbReference>
<dbReference type="EMBL" id="BK032823">
    <property type="protein sequence ID" value="DAF62247.1"/>
    <property type="molecule type" value="Genomic_DNA"/>
</dbReference>
<organism evidence="7">
    <name type="scientific">Myoviridae sp. ctIty1</name>
    <dbReference type="NCBI Taxonomy" id="2827673"/>
    <lineage>
        <taxon>Viruses</taxon>
        <taxon>Duplodnaviria</taxon>
        <taxon>Heunggongvirae</taxon>
        <taxon>Uroviricota</taxon>
        <taxon>Caudoviricetes</taxon>
    </lineage>
</organism>
<dbReference type="SMART" id="SM00532">
    <property type="entry name" value="LIGANc"/>
    <property type="match status" value="1"/>
</dbReference>
<evidence type="ECO:0000256" key="5">
    <source>
        <dbReference type="ARBA" id="ARBA00034005"/>
    </source>
</evidence>
<dbReference type="InterPro" id="IPR012340">
    <property type="entry name" value="NA-bd_OB-fold"/>
</dbReference>
<dbReference type="GO" id="GO:0003911">
    <property type="term" value="F:DNA ligase (NAD+) activity"/>
    <property type="evidence" value="ECO:0007669"/>
    <property type="project" value="InterPro"/>
</dbReference>
<comment type="catalytic activity">
    <reaction evidence="5">
        <text>NAD(+) + (deoxyribonucleotide)n-3'-hydroxyl + 5'-phospho-(deoxyribonucleotide)m = (deoxyribonucleotide)n+m + AMP + beta-nicotinamide D-nucleotide.</text>
        <dbReference type="EC" id="6.5.1.2"/>
    </reaction>
</comment>
<accession>A0A8S5TGY6</accession>
<dbReference type="EC" id="6.5.1.2" evidence="1"/>
<proteinExistence type="predicted"/>
<keyword evidence="3" id="KW-0235">DNA replication</keyword>
<evidence type="ECO:0000256" key="3">
    <source>
        <dbReference type="ARBA" id="ARBA00022705"/>
    </source>
</evidence>
<dbReference type="Pfam" id="PF01653">
    <property type="entry name" value="DNA_ligase_aden"/>
    <property type="match status" value="1"/>
</dbReference>
<dbReference type="Gene3D" id="2.40.50.140">
    <property type="entry name" value="Nucleic acid-binding proteins"/>
    <property type="match status" value="1"/>
</dbReference>
<evidence type="ECO:0000256" key="2">
    <source>
        <dbReference type="ARBA" id="ARBA00022598"/>
    </source>
</evidence>
<dbReference type="SUPFAM" id="SSF56091">
    <property type="entry name" value="DNA ligase/mRNA capping enzyme, catalytic domain"/>
    <property type="match status" value="1"/>
</dbReference>
<evidence type="ECO:0000313" key="7">
    <source>
        <dbReference type="EMBL" id="DAF62247.1"/>
    </source>
</evidence>
<sequence>MNAELNNIYNRILSGNQEVPDNIKHYMINKSMECINKQKIDPQDFDDIMLIIKISNALYNNGANIILPLEDPIYDSLIVLCKVQGIQYPVGAPPIVFKTENTVKQNYDLLETGDKGPKEVVRIIPNKDKMMYFHPLTRNYTLPIEEDFIVHHDDTLVNKRSRNVSSNYNMCGTLDKCKYTLKADALTDGVLDDRTVQIFERDFLGAHVQQGIINPNHIKLIASLKYDGVSVEEEVAGSRVIFACTRGDTSNNEASDLTPILGGLEFPRAKGVVDKSEVFGIKFEYIVTDNNLKRIAQDFGKTYANPRNGVIGLLGGLDARMYRDYLTPIPLESSLNADRLTELDFLNKYYTKNISMRHEVIEGDYTQVLFMVSQFVKNANELRDYMGFQYDGVVIEYADEVIRQRLGKRGSVPRYAIAIKFNPLRRVSTFIHYTYSVGQDGRVVPMAHFRPVEFFGAIHDKTTAHSLKRFLDLGLRCGDKVNLTLVNDVIVYITKADDSSNLTNPNPLEEFPTKCPCCGSDLIVTDSGNSAICPNFFCPEKIIGRLTNLFKKLNIKDFSSESIRALGAKWLRELYAIPKEVLIEKLGEANGIKFSQRLEEMRTIKFPDYRILGAIGFTSIGAETWKIILKNVSVQELLKNTDTVLNHISAAKGIGTKTVETIRNEIELFRPDIEFIFANFNIEYTVVGEEDNKAQVRFSGLRDHGLANRFNEAGFDAREDAGVTGATAILVVPYIGFESGNVTKAFKAKEKNFKKASGLTVEGGISYNNLQSFKDYYPFIMTPDEADQFLKVNYGK</sequence>
<evidence type="ECO:0000256" key="1">
    <source>
        <dbReference type="ARBA" id="ARBA00012722"/>
    </source>
</evidence>
<evidence type="ECO:0000256" key="4">
    <source>
        <dbReference type="ARBA" id="ARBA00023027"/>
    </source>
</evidence>
<keyword evidence="2 7" id="KW-0436">Ligase</keyword>
<dbReference type="Gene3D" id="3.30.470.30">
    <property type="entry name" value="DNA ligase/mRNA capping enzyme"/>
    <property type="match status" value="1"/>
</dbReference>
<name>A0A8S5TGY6_9CAUD</name>
<keyword evidence="4" id="KW-0520">NAD</keyword>